<dbReference type="Gene3D" id="3.40.50.1460">
    <property type="match status" value="1"/>
</dbReference>
<evidence type="ECO:0000256" key="4">
    <source>
        <dbReference type="ARBA" id="ARBA00022801"/>
    </source>
</evidence>
<comment type="similarity">
    <text evidence="1 5">Belongs to the peptidase C14A family.</text>
</comment>
<dbReference type="InterPro" id="IPR015917">
    <property type="entry name" value="Pept_C14A"/>
</dbReference>
<evidence type="ECO:0000313" key="8">
    <source>
        <dbReference type="EMBL" id="KAH7944013.1"/>
    </source>
</evidence>
<dbReference type="PANTHER" id="PTHR47901">
    <property type="entry name" value="CASPASE RECRUITMENT DOMAIN-CONTAINING PROTEIN 18"/>
    <property type="match status" value="1"/>
</dbReference>
<proteinExistence type="inferred from homology"/>
<dbReference type="PANTHER" id="PTHR47901:SF8">
    <property type="entry name" value="CASPASE-3"/>
    <property type="match status" value="1"/>
</dbReference>
<reference evidence="8" key="2">
    <citation type="submission" date="2021-09" db="EMBL/GenBank/DDBJ databases">
        <authorList>
            <person name="Jia N."/>
            <person name="Wang J."/>
            <person name="Shi W."/>
            <person name="Du L."/>
            <person name="Sun Y."/>
            <person name="Zhan W."/>
            <person name="Jiang J."/>
            <person name="Wang Q."/>
            <person name="Zhang B."/>
            <person name="Ji P."/>
            <person name="Sakyi L.B."/>
            <person name="Cui X."/>
            <person name="Yuan T."/>
            <person name="Jiang B."/>
            <person name="Yang W."/>
            <person name="Lam T.T.-Y."/>
            <person name="Chang Q."/>
            <person name="Ding S."/>
            <person name="Wang X."/>
            <person name="Zhu J."/>
            <person name="Ruan X."/>
            <person name="Zhao L."/>
            <person name="Wei J."/>
            <person name="Que T."/>
            <person name="Du C."/>
            <person name="Cheng J."/>
            <person name="Dai P."/>
            <person name="Han X."/>
            <person name="Huang E."/>
            <person name="Gao Y."/>
            <person name="Liu J."/>
            <person name="Shao H."/>
            <person name="Ye R."/>
            <person name="Li L."/>
            <person name="Wei W."/>
            <person name="Wang X."/>
            <person name="Wang C."/>
            <person name="Huo Q."/>
            <person name="Li W."/>
            <person name="Guo W."/>
            <person name="Chen H."/>
            <person name="Chen S."/>
            <person name="Zhou L."/>
            <person name="Zhou L."/>
            <person name="Ni X."/>
            <person name="Tian J."/>
            <person name="Zhou Y."/>
            <person name="Sheng Y."/>
            <person name="Liu T."/>
            <person name="Pan Y."/>
            <person name="Xia L."/>
            <person name="Li J."/>
            <person name="Zhao F."/>
            <person name="Cao W."/>
        </authorList>
    </citation>
    <scope>NUCLEOTIDE SEQUENCE</scope>
    <source>
        <strain evidence="8">Rsan-2018</strain>
        <tissue evidence="8">Larvae</tissue>
    </source>
</reference>
<dbReference type="VEuPathDB" id="VectorBase:RSAN_027952"/>
<comment type="caution">
    <text evidence="8">The sequence shown here is derived from an EMBL/GenBank/DDBJ whole genome shotgun (WGS) entry which is preliminary data.</text>
</comment>
<evidence type="ECO:0000256" key="1">
    <source>
        <dbReference type="ARBA" id="ARBA00010134"/>
    </source>
</evidence>
<dbReference type="InterPro" id="IPR002398">
    <property type="entry name" value="Pept_C14"/>
</dbReference>
<dbReference type="PRINTS" id="PR00376">
    <property type="entry name" value="IL1BCENZYME"/>
</dbReference>
<dbReference type="Pfam" id="PF00656">
    <property type="entry name" value="Peptidase_C14"/>
    <property type="match status" value="1"/>
</dbReference>
<dbReference type="SUPFAM" id="SSF52129">
    <property type="entry name" value="Caspase-like"/>
    <property type="match status" value="1"/>
</dbReference>
<dbReference type="InterPro" id="IPR011600">
    <property type="entry name" value="Pept_C14_caspase"/>
</dbReference>
<dbReference type="SMART" id="SM00115">
    <property type="entry name" value="CASc"/>
    <property type="match status" value="1"/>
</dbReference>
<dbReference type="GO" id="GO:0006915">
    <property type="term" value="P:apoptotic process"/>
    <property type="evidence" value="ECO:0007669"/>
    <property type="project" value="UniProtKB-KW"/>
</dbReference>
<feature type="domain" description="Caspase family p10" evidence="6">
    <location>
        <begin position="316"/>
        <end position="396"/>
    </location>
</feature>
<feature type="domain" description="Caspase family p20" evidence="7">
    <location>
        <begin position="153"/>
        <end position="278"/>
    </location>
</feature>
<dbReference type="PROSITE" id="PS50207">
    <property type="entry name" value="CASPASE_P10"/>
    <property type="match status" value="1"/>
</dbReference>
<dbReference type="InterPro" id="IPR029030">
    <property type="entry name" value="Caspase-like_dom_sf"/>
</dbReference>
<organism evidence="8 9">
    <name type="scientific">Rhipicephalus sanguineus</name>
    <name type="common">Brown dog tick</name>
    <name type="synonym">Ixodes sanguineus</name>
    <dbReference type="NCBI Taxonomy" id="34632"/>
    <lineage>
        <taxon>Eukaryota</taxon>
        <taxon>Metazoa</taxon>
        <taxon>Ecdysozoa</taxon>
        <taxon>Arthropoda</taxon>
        <taxon>Chelicerata</taxon>
        <taxon>Arachnida</taxon>
        <taxon>Acari</taxon>
        <taxon>Parasitiformes</taxon>
        <taxon>Ixodida</taxon>
        <taxon>Ixodoidea</taxon>
        <taxon>Ixodidae</taxon>
        <taxon>Rhipicephalinae</taxon>
        <taxon>Rhipicephalus</taxon>
        <taxon>Rhipicephalus</taxon>
    </lineage>
</organism>
<dbReference type="AlphaFoldDB" id="A0A9D4PJR3"/>
<dbReference type="GO" id="GO:0004197">
    <property type="term" value="F:cysteine-type endopeptidase activity"/>
    <property type="evidence" value="ECO:0007669"/>
    <property type="project" value="InterPro"/>
</dbReference>
<dbReference type="InterPro" id="IPR002138">
    <property type="entry name" value="Pept_C14_p10"/>
</dbReference>
<dbReference type="Proteomes" id="UP000821837">
    <property type="component" value="Unassembled WGS sequence"/>
</dbReference>
<protein>
    <recommendedName>
        <fullName evidence="10">Caspase-2</fullName>
    </recommendedName>
</protein>
<dbReference type="PROSITE" id="PS50208">
    <property type="entry name" value="CASPASE_P20"/>
    <property type="match status" value="1"/>
</dbReference>
<evidence type="ECO:0008006" key="10">
    <source>
        <dbReference type="Google" id="ProtNLM"/>
    </source>
</evidence>
<keyword evidence="2" id="KW-0645">Protease</keyword>
<gene>
    <name evidence="8" type="ORF">HPB52_014301</name>
</gene>
<accession>A0A9D4PJR3</accession>
<evidence type="ECO:0000313" key="9">
    <source>
        <dbReference type="Proteomes" id="UP000821837"/>
    </source>
</evidence>
<dbReference type="GO" id="GO:0006508">
    <property type="term" value="P:proteolysis"/>
    <property type="evidence" value="ECO:0007669"/>
    <property type="project" value="UniProtKB-KW"/>
</dbReference>
<keyword evidence="3" id="KW-0053">Apoptosis</keyword>
<keyword evidence="4" id="KW-0378">Hydrolase</keyword>
<evidence type="ECO:0000256" key="2">
    <source>
        <dbReference type="ARBA" id="ARBA00022670"/>
    </source>
</evidence>
<evidence type="ECO:0000259" key="7">
    <source>
        <dbReference type="PROSITE" id="PS50208"/>
    </source>
</evidence>
<sequence length="413" mass="46421">MDSEEGSDFFEFETYAVGCIDFGASRPAVAADTLRSFTVFADIEKDKDCDKRIYLLHRFPKEDPPGSHSDATDHPENVRLVEKRVRDATWLLSERPLPEQLVFLDEDNSSGPSHVVVVQTAQDGPETSDYELQVVPAERLIYGPGEYPMVSSPRGMCIIINNCNFECYDEPRYGSELDVSRMEALFKAFLFKCIVHIDKKADEMKKLLSEAAQSKEQEGADCLVVILMSHGNQDTIQGVDGEELHLINSVYAQFNDEKCPALKGKPKLFFIQACRGDDWDNGTYVKVGASSDAAPLAADAPLSSSLLRQKSIMTWSDMYIAYAAVLRYRSYRNLEEGSWFLSAVYKVFSKHAGTMHLGKLMERVHDEVLEKSTDDGERQTPVVETLGWKKELYFNPKKFLDSAPEETVSNSAL</sequence>
<dbReference type="EMBL" id="JABSTV010001253">
    <property type="protein sequence ID" value="KAH7944013.1"/>
    <property type="molecule type" value="Genomic_DNA"/>
</dbReference>
<reference evidence="8" key="1">
    <citation type="journal article" date="2020" name="Cell">
        <title>Large-Scale Comparative Analyses of Tick Genomes Elucidate Their Genetic Diversity and Vector Capacities.</title>
        <authorList>
            <consortium name="Tick Genome and Microbiome Consortium (TIGMIC)"/>
            <person name="Jia N."/>
            <person name="Wang J."/>
            <person name="Shi W."/>
            <person name="Du L."/>
            <person name="Sun Y."/>
            <person name="Zhan W."/>
            <person name="Jiang J.F."/>
            <person name="Wang Q."/>
            <person name="Zhang B."/>
            <person name="Ji P."/>
            <person name="Bell-Sakyi L."/>
            <person name="Cui X.M."/>
            <person name="Yuan T.T."/>
            <person name="Jiang B.G."/>
            <person name="Yang W.F."/>
            <person name="Lam T.T."/>
            <person name="Chang Q.C."/>
            <person name="Ding S.J."/>
            <person name="Wang X.J."/>
            <person name="Zhu J.G."/>
            <person name="Ruan X.D."/>
            <person name="Zhao L."/>
            <person name="Wei J.T."/>
            <person name="Ye R.Z."/>
            <person name="Que T.C."/>
            <person name="Du C.H."/>
            <person name="Zhou Y.H."/>
            <person name="Cheng J.X."/>
            <person name="Dai P.F."/>
            <person name="Guo W.B."/>
            <person name="Han X.H."/>
            <person name="Huang E.J."/>
            <person name="Li L.F."/>
            <person name="Wei W."/>
            <person name="Gao Y.C."/>
            <person name="Liu J.Z."/>
            <person name="Shao H.Z."/>
            <person name="Wang X."/>
            <person name="Wang C.C."/>
            <person name="Yang T.C."/>
            <person name="Huo Q.B."/>
            <person name="Li W."/>
            <person name="Chen H.Y."/>
            <person name="Chen S.E."/>
            <person name="Zhou L.G."/>
            <person name="Ni X.B."/>
            <person name="Tian J.H."/>
            <person name="Sheng Y."/>
            <person name="Liu T."/>
            <person name="Pan Y.S."/>
            <person name="Xia L.Y."/>
            <person name="Li J."/>
            <person name="Zhao F."/>
            <person name="Cao W.C."/>
        </authorList>
    </citation>
    <scope>NUCLEOTIDE SEQUENCE</scope>
    <source>
        <strain evidence="8">Rsan-2018</strain>
    </source>
</reference>
<evidence type="ECO:0000259" key="6">
    <source>
        <dbReference type="PROSITE" id="PS50207"/>
    </source>
</evidence>
<dbReference type="PROSITE" id="PS01122">
    <property type="entry name" value="CASPASE_CYS"/>
    <property type="match status" value="1"/>
</dbReference>
<dbReference type="InterPro" id="IPR001309">
    <property type="entry name" value="Pept_C14_p20"/>
</dbReference>
<dbReference type="InterPro" id="IPR033139">
    <property type="entry name" value="Caspase_cys_AS"/>
</dbReference>
<name>A0A9D4PJR3_RHISA</name>
<evidence type="ECO:0000256" key="3">
    <source>
        <dbReference type="ARBA" id="ARBA00022703"/>
    </source>
</evidence>
<evidence type="ECO:0000256" key="5">
    <source>
        <dbReference type="RuleBase" id="RU003971"/>
    </source>
</evidence>
<keyword evidence="9" id="KW-1185">Reference proteome</keyword>